<comment type="caution">
    <text evidence="1">The sequence shown here is derived from an EMBL/GenBank/DDBJ whole genome shotgun (WGS) entry which is preliminary data.</text>
</comment>
<sequence length="249" mass="27751">MMRDEMDKMVGSIRKAQELLSGAPEVVEALVPALNVSYFLLDGHGHNFEDYLAAFRGAPLPFLGTFSSHEEFDAWLKTHFEPPPRGAMQIAGERYTLGYSRLKGTPLKLRLPLVEDLRRPGGVAGEARLWFALDQAQAVLGSVPEELEGLHSAALALHFIHEAGCTREFEHFLAHFDEHLPPLCSFSTREEAEAWLKKHPSPPAGATIHVGEDELTVGYWPRSGRRALIHFPKYEASDDVEEEDEDPAS</sequence>
<gene>
    <name evidence="1" type="ORF">ATI61_10578</name>
</gene>
<keyword evidence="2" id="KW-1185">Reference proteome</keyword>
<proteinExistence type="predicted"/>
<evidence type="ECO:0000313" key="1">
    <source>
        <dbReference type="EMBL" id="REG31754.1"/>
    </source>
</evidence>
<dbReference type="Proteomes" id="UP000256345">
    <property type="component" value="Unassembled WGS sequence"/>
</dbReference>
<reference evidence="1 2" key="1">
    <citation type="submission" date="2018-08" db="EMBL/GenBank/DDBJ databases">
        <title>Genomic Encyclopedia of Archaeal and Bacterial Type Strains, Phase II (KMG-II): from individual species to whole genera.</title>
        <authorList>
            <person name="Goeker M."/>
        </authorList>
    </citation>
    <scope>NUCLEOTIDE SEQUENCE [LARGE SCALE GENOMIC DNA]</scope>
    <source>
        <strain evidence="1 2">DSM 2261</strain>
    </source>
</reference>
<dbReference type="RefSeq" id="WP_053067150.1">
    <property type="nucleotide sequence ID" value="NZ_CP011509.1"/>
</dbReference>
<accession>A0ABX9K1K6</accession>
<dbReference type="EMBL" id="QUMU01000005">
    <property type="protein sequence ID" value="REG31754.1"/>
    <property type="molecule type" value="Genomic_DNA"/>
</dbReference>
<protein>
    <submittedName>
        <fullName evidence="1">Uncharacterized protein</fullName>
    </submittedName>
</protein>
<organism evidence="1 2">
    <name type="scientific">Archangium gephyra</name>
    <dbReference type="NCBI Taxonomy" id="48"/>
    <lineage>
        <taxon>Bacteria</taxon>
        <taxon>Pseudomonadati</taxon>
        <taxon>Myxococcota</taxon>
        <taxon>Myxococcia</taxon>
        <taxon>Myxococcales</taxon>
        <taxon>Cystobacterineae</taxon>
        <taxon>Archangiaceae</taxon>
        <taxon>Archangium</taxon>
    </lineage>
</organism>
<name>A0ABX9K1K6_9BACT</name>
<evidence type="ECO:0000313" key="2">
    <source>
        <dbReference type="Proteomes" id="UP000256345"/>
    </source>
</evidence>